<proteinExistence type="inferred from homology"/>
<dbReference type="PANTHER" id="PTHR42643">
    <property type="entry name" value="IONOTROPIC RECEPTOR 20A-RELATED"/>
    <property type="match status" value="1"/>
</dbReference>
<evidence type="ECO:0000256" key="4">
    <source>
        <dbReference type="ARBA" id="ARBA00022475"/>
    </source>
</evidence>
<evidence type="ECO:0000259" key="15">
    <source>
        <dbReference type="Pfam" id="PF10613"/>
    </source>
</evidence>
<dbReference type="GO" id="GO:0005886">
    <property type="term" value="C:plasma membrane"/>
    <property type="evidence" value="ECO:0007669"/>
    <property type="project" value="UniProtKB-SubCell"/>
</dbReference>
<dbReference type="PANTHER" id="PTHR42643:SF24">
    <property type="entry name" value="IONOTROPIC RECEPTOR 60A"/>
    <property type="match status" value="1"/>
</dbReference>
<dbReference type="EMBL" id="JAWJWE010000037">
    <property type="protein sequence ID" value="KAK6626019.1"/>
    <property type="molecule type" value="Genomic_DNA"/>
</dbReference>
<gene>
    <name evidence="16" type="ORF">RUM43_006323</name>
</gene>
<organism evidence="16 17">
    <name type="scientific">Polyplax serrata</name>
    <name type="common">Common mouse louse</name>
    <dbReference type="NCBI Taxonomy" id="468196"/>
    <lineage>
        <taxon>Eukaryota</taxon>
        <taxon>Metazoa</taxon>
        <taxon>Ecdysozoa</taxon>
        <taxon>Arthropoda</taxon>
        <taxon>Hexapoda</taxon>
        <taxon>Insecta</taxon>
        <taxon>Pterygota</taxon>
        <taxon>Neoptera</taxon>
        <taxon>Paraneoptera</taxon>
        <taxon>Psocodea</taxon>
        <taxon>Troctomorpha</taxon>
        <taxon>Phthiraptera</taxon>
        <taxon>Anoplura</taxon>
        <taxon>Polyplacidae</taxon>
        <taxon>Polyplax</taxon>
    </lineage>
</organism>
<dbReference type="Proteomes" id="UP001372834">
    <property type="component" value="Unassembled WGS sequence"/>
</dbReference>
<dbReference type="InterPro" id="IPR052192">
    <property type="entry name" value="Insect_Ionotropic_Sensory_Rcpt"/>
</dbReference>
<evidence type="ECO:0000256" key="5">
    <source>
        <dbReference type="ARBA" id="ARBA00022692"/>
    </source>
</evidence>
<dbReference type="GO" id="GO:0050906">
    <property type="term" value="P:detection of stimulus involved in sensory perception"/>
    <property type="evidence" value="ECO:0007669"/>
    <property type="project" value="UniProtKB-ARBA"/>
</dbReference>
<dbReference type="AlphaFoldDB" id="A0AAN8S911"/>
<dbReference type="Pfam" id="PF00060">
    <property type="entry name" value="Lig_chan"/>
    <property type="match status" value="1"/>
</dbReference>
<dbReference type="Pfam" id="PF10613">
    <property type="entry name" value="Lig_chan-Glu_bd"/>
    <property type="match status" value="1"/>
</dbReference>
<evidence type="ECO:0000256" key="13">
    <source>
        <dbReference type="SAM" id="Phobius"/>
    </source>
</evidence>
<dbReference type="InterPro" id="IPR019594">
    <property type="entry name" value="Glu/Gly-bd"/>
</dbReference>
<evidence type="ECO:0000256" key="7">
    <source>
        <dbReference type="ARBA" id="ARBA00023065"/>
    </source>
</evidence>
<dbReference type="Gene3D" id="3.40.190.10">
    <property type="entry name" value="Periplasmic binding protein-like II"/>
    <property type="match status" value="1"/>
</dbReference>
<keyword evidence="11" id="KW-1071">Ligand-gated ion channel</keyword>
<evidence type="ECO:0000256" key="2">
    <source>
        <dbReference type="ARBA" id="ARBA00008685"/>
    </source>
</evidence>
<evidence type="ECO:0000256" key="9">
    <source>
        <dbReference type="ARBA" id="ARBA00023170"/>
    </source>
</evidence>
<keyword evidence="8 13" id="KW-0472">Membrane</keyword>
<protein>
    <submittedName>
        <fullName evidence="16">Uncharacterized protein</fullName>
    </submittedName>
</protein>
<keyword evidence="4" id="KW-1003">Cell membrane</keyword>
<evidence type="ECO:0000256" key="6">
    <source>
        <dbReference type="ARBA" id="ARBA00022989"/>
    </source>
</evidence>
<comment type="similarity">
    <text evidence="2">Belongs to the glutamate-gated ion channel (TC 1.A.10.1) family.</text>
</comment>
<evidence type="ECO:0000256" key="10">
    <source>
        <dbReference type="ARBA" id="ARBA00023180"/>
    </source>
</evidence>
<feature type="domain" description="Ionotropic glutamate receptor L-glutamate and glycine-binding" evidence="15">
    <location>
        <begin position="55"/>
        <end position="159"/>
    </location>
</feature>
<dbReference type="Gene3D" id="1.10.287.70">
    <property type="match status" value="1"/>
</dbReference>
<dbReference type="InterPro" id="IPR001320">
    <property type="entry name" value="Iontro_rcpt_C"/>
</dbReference>
<feature type="transmembrane region" description="Helical" evidence="13">
    <location>
        <begin position="245"/>
        <end position="263"/>
    </location>
</feature>
<evidence type="ECO:0000256" key="12">
    <source>
        <dbReference type="ARBA" id="ARBA00023303"/>
    </source>
</evidence>
<keyword evidence="7" id="KW-0406">Ion transport</keyword>
<feature type="transmembrane region" description="Helical" evidence="13">
    <location>
        <begin position="471"/>
        <end position="489"/>
    </location>
</feature>
<evidence type="ECO:0000256" key="3">
    <source>
        <dbReference type="ARBA" id="ARBA00022448"/>
    </source>
</evidence>
<evidence type="ECO:0000313" key="17">
    <source>
        <dbReference type="Proteomes" id="UP001372834"/>
    </source>
</evidence>
<keyword evidence="12" id="KW-0407">Ion channel</keyword>
<accession>A0AAN8S911</accession>
<keyword evidence="10" id="KW-0325">Glycoprotein</keyword>
<evidence type="ECO:0000256" key="8">
    <source>
        <dbReference type="ARBA" id="ARBA00023136"/>
    </source>
</evidence>
<comment type="subcellular location">
    <subcellularLocation>
        <location evidence="1">Cell membrane</location>
        <topology evidence="1">Multi-pass membrane protein</topology>
    </subcellularLocation>
</comment>
<feature type="domain" description="Ionotropic glutamate receptor C-terminal" evidence="14">
    <location>
        <begin position="175"/>
        <end position="321"/>
    </location>
</feature>
<name>A0AAN8S911_POLSC</name>
<evidence type="ECO:0000259" key="14">
    <source>
        <dbReference type="Pfam" id="PF00060"/>
    </source>
</evidence>
<keyword evidence="9" id="KW-0675">Receptor</keyword>
<evidence type="ECO:0000256" key="11">
    <source>
        <dbReference type="ARBA" id="ARBA00023286"/>
    </source>
</evidence>
<evidence type="ECO:0000256" key="1">
    <source>
        <dbReference type="ARBA" id="ARBA00004651"/>
    </source>
</evidence>
<comment type="caution">
    <text evidence="16">The sequence shown here is derived from an EMBL/GenBank/DDBJ whole genome shotgun (WGS) entry which is preliminary data.</text>
</comment>
<feature type="transmembrane region" description="Helical" evidence="13">
    <location>
        <begin position="174"/>
        <end position="195"/>
    </location>
</feature>
<keyword evidence="6 13" id="KW-1133">Transmembrane helix</keyword>
<sequence>MDGEDKTNSTSLNLFRTILLGLCANFNDKNWNSEEWNCTLRQDTNDKLKSLNGKTLRLTTLQRLPLSGTVRDENGKLHGVGVAFDLIHAMQEKYGFLYNITLPREDIIGNENSGIIQMVKNKEVDLAVTFIPIITALREIVSYSVPLSQFEWVLLMARPTASASQSGLLAPFQGEVWVCILISLIIAGPVFYLITYIRARFERKRTPFQNIPEDQYTLNSCYWFAYGALMKQGSTLSPEHDSPRLFFATWWIFITILTSFYTANLTAFLTLSHFTLTIQTTEDIYRNHRHWMTDRGGYEQSLIDVRKAAKPTCTNVENILSETVLLFVQLENSFDYLKETIPKYGRFVKNPVYVRLQDVLKGEIYIAEKRKAKKMISLDYMNKTMKNVPEKKRCSFVLAPKSALAKSMAFAFSKKNKYRDILNPVLQQFVSAGIITHLLESNLPLPNICPLDLPNGERKLLNSDLATTYKVVFIGFATALLAFIGEMLYRHTQKNINQRKLNQPKDILDDYKSYAKNLNNLVFVNEQGLNEHNGGLNYGHFPYEYYKEITPFSYHSQTYGPENYLGLNKNGLKPRNVVFQFVN</sequence>
<keyword evidence="3" id="KW-0813">Transport</keyword>
<dbReference type="GO" id="GO:0015276">
    <property type="term" value="F:ligand-gated monoatomic ion channel activity"/>
    <property type="evidence" value="ECO:0007669"/>
    <property type="project" value="InterPro"/>
</dbReference>
<dbReference type="SUPFAM" id="SSF53850">
    <property type="entry name" value="Periplasmic binding protein-like II"/>
    <property type="match status" value="1"/>
</dbReference>
<reference evidence="16 17" key="1">
    <citation type="submission" date="2023-10" db="EMBL/GenBank/DDBJ databases">
        <title>Genomes of two closely related lineages of the louse Polyplax serrata with different host specificities.</title>
        <authorList>
            <person name="Martinu J."/>
            <person name="Tarabai H."/>
            <person name="Stefka J."/>
            <person name="Hypsa V."/>
        </authorList>
    </citation>
    <scope>NUCLEOTIDE SEQUENCE [LARGE SCALE GENOMIC DNA]</scope>
    <source>
        <strain evidence="16">HR10_N</strain>
    </source>
</reference>
<keyword evidence="5 13" id="KW-0812">Transmembrane</keyword>
<evidence type="ECO:0000313" key="16">
    <source>
        <dbReference type="EMBL" id="KAK6626019.1"/>
    </source>
</evidence>